<protein>
    <recommendedName>
        <fullName evidence="4 5">Small ribosomal subunit protein uS9</fullName>
    </recommendedName>
</protein>
<keyword evidence="3 5" id="KW-0687">Ribonucleoprotein</keyword>
<dbReference type="NCBIfam" id="NF001099">
    <property type="entry name" value="PRK00132.1"/>
    <property type="match status" value="1"/>
</dbReference>
<feature type="region of interest" description="Disordered" evidence="7">
    <location>
        <begin position="148"/>
        <end position="169"/>
    </location>
</feature>
<dbReference type="HAMAP" id="MF_00532_B">
    <property type="entry name" value="Ribosomal_uS9_B"/>
    <property type="match status" value="1"/>
</dbReference>
<dbReference type="InterPro" id="IPR020574">
    <property type="entry name" value="Ribosomal_uS9_CS"/>
</dbReference>
<evidence type="ECO:0000313" key="8">
    <source>
        <dbReference type="EMBL" id="PJB84046.1"/>
    </source>
</evidence>
<dbReference type="Gene3D" id="3.30.230.10">
    <property type="match status" value="1"/>
</dbReference>
<dbReference type="Proteomes" id="UP000230577">
    <property type="component" value="Unassembled WGS sequence"/>
</dbReference>
<dbReference type="AlphaFoldDB" id="A0A2M8DA46"/>
<feature type="compositionally biased region" description="Basic residues" evidence="7">
    <location>
        <begin position="155"/>
        <end position="169"/>
    </location>
</feature>
<evidence type="ECO:0000256" key="3">
    <source>
        <dbReference type="ARBA" id="ARBA00023274"/>
    </source>
</evidence>
<feature type="compositionally biased region" description="Basic residues" evidence="7">
    <location>
        <begin position="1"/>
        <end position="14"/>
    </location>
</feature>
<dbReference type="GO" id="GO:0003723">
    <property type="term" value="F:RNA binding"/>
    <property type="evidence" value="ECO:0007669"/>
    <property type="project" value="TreeGrafter"/>
</dbReference>
<dbReference type="SUPFAM" id="SSF54211">
    <property type="entry name" value="Ribosomal protein S5 domain 2-like"/>
    <property type="match status" value="1"/>
</dbReference>
<comment type="caution">
    <text evidence="8">The sequence shown here is derived from an EMBL/GenBank/DDBJ whole genome shotgun (WGS) entry which is preliminary data.</text>
</comment>
<dbReference type="InterPro" id="IPR000754">
    <property type="entry name" value="Ribosomal_uS9"/>
</dbReference>
<evidence type="ECO:0000313" key="9">
    <source>
        <dbReference type="Proteomes" id="UP000230577"/>
    </source>
</evidence>
<dbReference type="PANTHER" id="PTHR21569">
    <property type="entry name" value="RIBOSOMAL PROTEIN S9"/>
    <property type="match status" value="1"/>
</dbReference>
<dbReference type="GO" id="GO:0003735">
    <property type="term" value="F:structural constituent of ribosome"/>
    <property type="evidence" value="ECO:0007669"/>
    <property type="project" value="InterPro"/>
</dbReference>
<reference evidence="9" key="1">
    <citation type="submission" date="2017-09" db="EMBL/GenBank/DDBJ databases">
        <title>Depth-based differentiation of microbial function through sediment-hosted aquifers and enrichment of novel symbionts in the deep terrestrial subsurface.</title>
        <authorList>
            <person name="Probst A.J."/>
            <person name="Ladd B."/>
            <person name="Jarett J.K."/>
            <person name="Geller-Mcgrath D.E."/>
            <person name="Sieber C.M.K."/>
            <person name="Emerson J.B."/>
            <person name="Anantharaman K."/>
            <person name="Thomas B.C."/>
            <person name="Malmstrom R."/>
            <person name="Stieglmeier M."/>
            <person name="Klingl A."/>
            <person name="Woyke T."/>
            <person name="Ryan C.M."/>
            <person name="Banfield J.F."/>
        </authorList>
    </citation>
    <scope>NUCLEOTIDE SEQUENCE [LARGE SCALE GENOMIC DNA]</scope>
</reference>
<dbReference type="PROSITE" id="PS00360">
    <property type="entry name" value="RIBOSOMAL_S9"/>
    <property type="match status" value="1"/>
</dbReference>
<keyword evidence="2 5" id="KW-0689">Ribosomal protein</keyword>
<sequence length="169" mass="19341">MKKTSKIKTPKKSKLPTGQETEKIPKAKKIKEVETTAAAPKERYFEAVGRRKTAVARVRLYTKKTGLEVNNQDFQKYFPIKRLQDKVFSPLEKMKISDKLGGVIKVKGGGISAQAEAIALGISRALTKFNPDFKKRLRRFGHLTRDSRAVERKKYGLKKARRAPQWKKR</sequence>
<accession>A0A2M8DA46</accession>
<evidence type="ECO:0000256" key="1">
    <source>
        <dbReference type="ARBA" id="ARBA00005251"/>
    </source>
</evidence>
<feature type="region of interest" description="Disordered" evidence="7">
    <location>
        <begin position="1"/>
        <end position="28"/>
    </location>
</feature>
<comment type="similarity">
    <text evidence="1 5 6">Belongs to the universal ribosomal protein uS9 family.</text>
</comment>
<dbReference type="GO" id="GO:0006412">
    <property type="term" value="P:translation"/>
    <property type="evidence" value="ECO:0007669"/>
    <property type="project" value="UniProtKB-UniRule"/>
</dbReference>
<evidence type="ECO:0000256" key="5">
    <source>
        <dbReference type="HAMAP-Rule" id="MF_00532"/>
    </source>
</evidence>
<evidence type="ECO:0000256" key="2">
    <source>
        <dbReference type="ARBA" id="ARBA00022980"/>
    </source>
</evidence>
<evidence type="ECO:0000256" key="6">
    <source>
        <dbReference type="RuleBase" id="RU003815"/>
    </source>
</evidence>
<organism evidence="8 9">
    <name type="scientific">Candidatus Wolfebacteria bacterium CG_4_9_14_0_8_um_filter_39_46</name>
    <dbReference type="NCBI Taxonomy" id="1975064"/>
    <lineage>
        <taxon>Bacteria</taxon>
        <taxon>Candidatus Wolfeibacteriota</taxon>
    </lineage>
</organism>
<name>A0A2M8DA46_9BACT</name>
<dbReference type="GO" id="GO:0022627">
    <property type="term" value="C:cytosolic small ribosomal subunit"/>
    <property type="evidence" value="ECO:0007669"/>
    <property type="project" value="TreeGrafter"/>
</dbReference>
<proteinExistence type="inferred from homology"/>
<evidence type="ECO:0000256" key="7">
    <source>
        <dbReference type="SAM" id="MobiDB-lite"/>
    </source>
</evidence>
<dbReference type="InterPro" id="IPR014721">
    <property type="entry name" value="Ribsml_uS5_D2-typ_fold_subgr"/>
</dbReference>
<dbReference type="FunFam" id="3.30.230.10:FF:000001">
    <property type="entry name" value="30S ribosomal protein S9"/>
    <property type="match status" value="1"/>
</dbReference>
<dbReference type="InterPro" id="IPR023035">
    <property type="entry name" value="Ribosomal_uS9_bac/plastid"/>
</dbReference>
<evidence type="ECO:0000256" key="4">
    <source>
        <dbReference type="ARBA" id="ARBA00035259"/>
    </source>
</evidence>
<dbReference type="EMBL" id="PFTL01000013">
    <property type="protein sequence ID" value="PJB84046.1"/>
    <property type="molecule type" value="Genomic_DNA"/>
</dbReference>
<dbReference type="InterPro" id="IPR020568">
    <property type="entry name" value="Ribosomal_Su5_D2-typ_SF"/>
</dbReference>
<dbReference type="Pfam" id="PF00380">
    <property type="entry name" value="Ribosomal_S9"/>
    <property type="match status" value="1"/>
</dbReference>
<dbReference type="PANTHER" id="PTHR21569:SF1">
    <property type="entry name" value="SMALL RIBOSOMAL SUBUNIT PROTEIN US9M"/>
    <property type="match status" value="1"/>
</dbReference>
<gene>
    <name evidence="5" type="primary">rpsI</name>
    <name evidence="8" type="ORF">CO087_00665</name>
</gene>